<organism evidence="1 2">
    <name type="scientific">Aspergillus novoparasiticus</name>
    <dbReference type="NCBI Taxonomy" id="986946"/>
    <lineage>
        <taxon>Eukaryota</taxon>
        <taxon>Fungi</taxon>
        <taxon>Dikarya</taxon>
        <taxon>Ascomycota</taxon>
        <taxon>Pezizomycotina</taxon>
        <taxon>Eurotiomycetes</taxon>
        <taxon>Eurotiomycetidae</taxon>
        <taxon>Eurotiales</taxon>
        <taxon>Aspergillaceae</taxon>
        <taxon>Aspergillus</taxon>
        <taxon>Aspergillus subgen. Circumdati</taxon>
    </lineage>
</organism>
<proteinExistence type="predicted"/>
<protein>
    <submittedName>
        <fullName evidence="1">Uncharacterized protein</fullName>
    </submittedName>
</protein>
<reference evidence="1 2" key="1">
    <citation type="submission" date="2019-04" db="EMBL/GenBank/DDBJ databases">
        <title>Fungal friends and foes A comparative genomics study of 23 Aspergillus species from section Flavi.</title>
        <authorList>
            <consortium name="DOE Joint Genome Institute"/>
            <person name="Kjaerbolling I."/>
            <person name="Vesth T.C."/>
            <person name="Frisvad J.C."/>
            <person name="Nybo J.L."/>
            <person name="Theobald S."/>
            <person name="Kildgaard S."/>
            <person name="Petersen T.I."/>
            <person name="Kuo A."/>
            <person name="Sato A."/>
            <person name="Lyhne E.K."/>
            <person name="Kogle M.E."/>
            <person name="Wiebenga A."/>
            <person name="Kun R.S."/>
            <person name="Lubbers R.J."/>
            <person name="Makela M.R."/>
            <person name="Barry K."/>
            <person name="Chovatia M."/>
            <person name="Clum A."/>
            <person name="Daum C."/>
            <person name="Haridas S."/>
            <person name="He G."/>
            <person name="LaButti K."/>
            <person name="Lipzen A."/>
            <person name="Mondo S."/>
            <person name="Pangilinan J."/>
            <person name="Riley R."/>
            <person name="Salamov A."/>
            <person name="Simmons B.A."/>
            <person name="Magnuson J.K."/>
            <person name="Henrissat B."/>
            <person name="Mortensen U.H."/>
            <person name="Larsen T.O."/>
            <person name="De vries R.P."/>
            <person name="Grigoriev I.V."/>
            <person name="Machida M."/>
            <person name="Baker S.E."/>
            <person name="Andersen M.R."/>
        </authorList>
    </citation>
    <scope>NUCLEOTIDE SEQUENCE [LARGE SCALE GENOMIC DNA]</scope>
    <source>
        <strain evidence="1 2">CBS 126849</strain>
    </source>
</reference>
<dbReference type="EMBL" id="ML733547">
    <property type="protein sequence ID" value="KAB8214231.1"/>
    <property type="molecule type" value="Genomic_DNA"/>
</dbReference>
<gene>
    <name evidence="1" type="ORF">BDV33DRAFT_196279</name>
</gene>
<dbReference type="Proteomes" id="UP000326799">
    <property type="component" value="Unassembled WGS sequence"/>
</dbReference>
<dbReference type="AlphaFoldDB" id="A0A5N6E9F9"/>
<sequence>MLALPGFHDASHILCFAGSVQYLRESSSVELSITVWLVNFGDSGVAYELQRRVADHLPTRHVVLPFNLRLNKKALDREAWDQLCNLFPAIIGVSSLDYFLVFYFGSLPPKPWPSIIAGIQPYFTTALNDDGPTPPINRASKSRLRISAERNPCKTLRSKCQASARMPTRPYPAEFSAQRIRDPTGDIMENSEYELLCPGVMHSSERHPIGGMKLRTTSGVLVEDFRGKRYMATASHGVPDGDRAFHPCAGSREIGHLSMDLNVQLVNETFESTSLEVPPTTLVDFIPANDTQIGSEVYMSNPFTGYCEGTCGPHSRLRIPSDDPSEASIKWIKARWVYMGHAFSGGIMESGFKIAA</sequence>
<keyword evidence="2" id="KW-1185">Reference proteome</keyword>
<evidence type="ECO:0000313" key="1">
    <source>
        <dbReference type="EMBL" id="KAB8214231.1"/>
    </source>
</evidence>
<evidence type="ECO:0000313" key="2">
    <source>
        <dbReference type="Proteomes" id="UP000326799"/>
    </source>
</evidence>
<name>A0A5N6E9F9_9EURO</name>
<accession>A0A5N6E9F9</accession>